<evidence type="ECO:0000256" key="2">
    <source>
        <dbReference type="SAM" id="SignalP"/>
    </source>
</evidence>
<proteinExistence type="predicted"/>
<keyword evidence="4" id="KW-1185">Reference proteome</keyword>
<organism evidence="3 4">
    <name type="scientific">Rheinheimera marina</name>
    <dbReference type="NCBI Taxonomy" id="1774958"/>
    <lineage>
        <taxon>Bacteria</taxon>
        <taxon>Pseudomonadati</taxon>
        <taxon>Pseudomonadota</taxon>
        <taxon>Gammaproteobacteria</taxon>
        <taxon>Chromatiales</taxon>
        <taxon>Chromatiaceae</taxon>
        <taxon>Rheinheimera</taxon>
    </lineage>
</organism>
<feature type="compositionally biased region" description="Basic and acidic residues" evidence="1">
    <location>
        <begin position="281"/>
        <end position="304"/>
    </location>
</feature>
<keyword evidence="2" id="KW-0732">Signal</keyword>
<dbReference type="RefSeq" id="WP_377335605.1">
    <property type="nucleotide sequence ID" value="NZ_JBHSGB010000015.1"/>
</dbReference>
<feature type="region of interest" description="Disordered" evidence="1">
    <location>
        <begin position="271"/>
        <end position="338"/>
    </location>
</feature>
<sequence length="338" mass="36818">MKWLRQLKVFCAALLLTGCFAPALLMTSQAQLMGELLRPLVGFNPLDVKLFDNPLIKDRMVALMGEDNYRTATTLLYTATALQVQGPLYFVTSEHSPLPHLAEKAGFVWNSEHNQMAILLVSGGKTEIFAEAVNSAAGAVVPSWPKDLVDYTSPDKLKQKAIGGAISYLGLEGDQAALAEAALSGGSVENVLEQQIKDQVPDPIEEIKQKVEAGQEELLAAPKQRFNQMVQEAVPTDDDVVKQFTGKTTAELEQAKALKKQLDEAKARAAANVKAAQQQPVKDKATLQKEAQEWAKKQAAEKAKQQVKPVTQPVDDLLEELKEETGNKTSTEKKKTGG</sequence>
<feature type="chain" id="PRO_5046871259" evidence="2">
    <location>
        <begin position="24"/>
        <end position="338"/>
    </location>
</feature>
<accession>A0ABV9JQE2</accession>
<evidence type="ECO:0000256" key="1">
    <source>
        <dbReference type="SAM" id="MobiDB-lite"/>
    </source>
</evidence>
<name>A0ABV9JQE2_9GAMM</name>
<protein>
    <submittedName>
        <fullName evidence="3">Uncharacterized protein</fullName>
    </submittedName>
</protein>
<dbReference type="EMBL" id="JBHSGB010000015">
    <property type="protein sequence ID" value="MFC4656491.1"/>
    <property type="molecule type" value="Genomic_DNA"/>
</dbReference>
<gene>
    <name evidence="3" type="ORF">ACFO3I_15845</name>
</gene>
<evidence type="ECO:0000313" key="3">
    <source>
        <dbReference type="EMBL" id="MFC4656491.1"/>
    </source>
</evidence>
<reference evidence="4" key="1">
    <citation type="journal article" date="2019" name="Int. J. Syst. Evol. Microbiol.">
        <title>The Global Catalogue of Microorganisms (GCM) 10K type strain sequencing project: providing services to taxonomists for standard genome sequencing and annotation.</title>
        <authorList>
            <consortium name="The Broad Institute Genomics Platform"/>
            <consortium name="The Broad Institute Genome Sequencing Center for Infectious Disease"/>
            <person name="Wu L."/>
            <person name="Ma J."/>
        </authorList>
    </citation>
    <scope>NUCLEOTIDE SEQUENCE [LARGE SCALE GENOMIC DNA]</scope>
    <source>
        <strain evidence="4">DT28</strain>
    </source>
</reference>
<comment type="caution">
    <text evidence="3">The sequence shown here is derived from an EMBL/GenBank/DDBJ whole genome shotgun (WGS) entry which is preliminary data.</text>
</comment>
<feature type="compositionally biased region" description="Low complexity" evidence="1">
    <location>
        <begin position="271"/>
        <end position="280"/>
    </location>
</feature>
<evidence type="ECO:0000313" key="4">
    <source>
        <dbReference type="Proteomes" id="UP001595962"/>
    </source>
</evidence>
<feature type="signal peptide" evidence="2">
    <location>
        <begin position="1"/>
        <end position="23"/>
    </location>
</feature>
<dbReference type="Proteomes" id="UP001595962">
    <property type="component" value="Unassembled WGS sequence"/>
</dbReference>
<dbReference type="PROSITE" id="PS51257">
    <property type="entry name" value="PROKAR_LIPOPROTEIN"/>
    <property type="match status" value="1"/>
</dbReference>
<feature type="compositionally biased region" description="Basic and acidic residues" evidence="1">
    <location>
        <begin position="319"/>
        <end position="338"/>
    </location>
</feature>